<dbReference type="STRING" id="1193011.LEP1GSC058_3297"/>
<protein>
    <submittedName>
        <fullName evidence="1">PF04402 domain protein</fullName>
    </submittedName>
</protein>
<dbReference type="Gene3D" id="3.30.110.170">
    <property type="entry name" value="Protein of unknown function (DUF541), domain 1"/>
    <property type="match status" value="1"/>
</dbReference>
<dbReference type="InterPro" id="IPR052022">
    <property type="entry name" value="26kDa_periplasmic_antigen"/>
</dbReference>
<gene>
    <name evidence="1" type="ORF">LEP1GSC058_3297</name>
</gene>
<comment type="caution">
    <text evidence="1">The sequence shown here is derived from an EMBL/GenBank/DDBJ whole genome shotgun (WGS) entry which is preliminary data.</text>
</comment>
<keyword evidence="2" id="KW-1185">Reference proteome</keyword>
<dbReference type="AlphaFoldDB" id="S3W261"/>
<dbReference type="Proteomes" id="UP000014540">
    <property type="component" value="Unassembled WGS sequence"/>
</dbReference>
<dbReference type="InterPro" id="IPR007497">
    <property type="entry name" value="SIMPL/DUF541"/>
</dbReference>
<dbReference type="PANTHER" id="PTHR34387">
    <property type="entry name" value="SLR1258 PROTEIN"/>
    <property type="match status" value="1"/>
</dbReference>
<proteinExistence type="predicted"/>
<organism evidence="1 2">
    <name type="scientific">Leptospira fainei serovar Hurstbridge str. BUT 6</name>
    <dbReference type="NCBI Taxonomy" id="1193011"/>
    <lineage>
        <taxon>Bacteria</taxon>
        <taxon>Pseudomonadati</taxon>
        <taxon>Spirochaetota</taxon>
        <taxon>Spirochaetia</taxon>
        <taxon>Leptospirales</taxon>
        <taxon>Leptospiraceae</taxon>
        <taxon>Leptospira</taxon>
    </lineage>
</organism>
<accession>S3W261</accession>
<name>S3W261_9LEPT</name>
<evidence type="ECO:0000313" key="1">
    <source>
        <dbReference type="EMBL" id="EPG74387.1"/>
    </source>
</evidence>
<dbReference type="GO" id="GO:0006974">
    <property type="term" value="P:DNA damage response"/>
    <property type="evidence" value="ECO:0007669"/>
    <property type="project" value="TreeGrafter"/>
</dbReference>
<reference evidence="1" key="1">
    <citation type="submission" date="2013-04" db="EMBL/GenBank/DDBJ databases">
        <authorList>
            <person name="Harkins D.M."/>
            <person name="Durkin A.S."/>
            <person name="Selengut J.D."/>
            <person name="Sanka R."/>
            <person name="DePew J."/>
            <person name="Purushe J."/>
            <person name="Ahmed A."/>
            <person name="van der Linden H."/>
            <person name="Goris M.G.A."/>
            <person name="Hartskeerl R.A."/>
            <person name="Vinetz J.M."/>
            <person name="Sutton G.G."/>
            <person name="Nelson W.C."/>
            <person name="Fouts D.E."/>
        </authorList>
    </citation>
    <scope>NUCLEOTIDE SEQUENCE [LARGE SCALE GENOMIC DNA]</scope>
    <source>
        <strain evidence="1">BUT 6</strain>
    </source>
</reference>
<dbReference type="PANTHER" id="PTHR34387:SF2">
    <property type="entry name" value="SLR1258 PROTEIN"/>
    <property type="match status" value="1"/>
</dbReference>
<dbReference type="EMBL" id="AKWZ02000010">
    <property type="protein sequence ID" value="EPG74387.1"/>
    <property type="molecule type" value="Genomic_DNA"/>
</dbReference>
<evidence type="ECO:0000313" key="2">
    <source>
        <dbReference type="Proteomes" id="UP000014540"/>
    </source>
</evidence>
<dbReference type="Pfam" id="PF04402">
    <property type="entry name" value="SIMPL"/>
    <property type="match status" value="2"/>
</dbReference>
<sequence length="167" mass="18381">MILPLFFTATVLSAQVSRVITVTGFAKVGMPAEISEIKVGIESEAKTAEEAYLKTSKKSDELVRILKTYKTLGLQTESIRVFPLYEYSKSSLHALQEAAIDARQKSEAVLSALGLKAKEIIEIQTDGGNQDPLSQQQLRVMAKESNNSPVEGGTLYREARVTLRISY</sequence>